<dbReference type="PRINTS" id="PR00110">
    <property type="entry name" value="ALPHAAMYLASE"/>
</dbReference>
<feature type="domain" description="Glycosyl hydrolase family 13 catalytic" evidence="4">
    <location>
        <begin position="13"/>
        <end position="414"/>
    </location>
</feature>
<dbReference type="GO" id="GO:0016787">
    <property type="term" value="F:hydrolase activity"/>
    <property type="evidence" value="ECO:0007669"/>
    <property type="project" value="UniProtKB-KW"/>
</dbReference>
<comment type="similarity">
    <text evidence="1 2">Belongs to the glycosyl hydrolase 13 family.</text>
</comment>
<dbReference type="RefSeq" id="WP_330500702.1">
    <property type="nucleotide sequence ID" value="NZ_JAZDWZ010000004.1"/>
</dbReference>
<comment type="caution">
    <text evidence="5">The sequence shown here is derived from an EMBL/GenBank/DDBJ whole genome shotgun (WGS) entry which is preliminary data.</text>
</comment>
<sequence length="549" mass="64417">MKKELLKNKVIYQIFPRSFKDSNNDGDGDLLGIVSKLDYLKELGINAIWLTPTYQTNFVDAGYDVLDYKSVWKQFGTIEDFKILASEAKKRGIDLIMDIVLNHVSNEHNWFQKACESRDNKEHNYFIWRDELNEQEQKAMSIFGGSAWEYVPSVNRYYFHLFAKEQVDLNWAHPDTIKAMSDVIDFWYDLGVRGFRLDAIKHVAKTFDNVEQNPYFAWCDGAVDFLKEFQEKAFKNKPDAYTLGEASGINVQELLEYGKGANKVSDNYYNFSWWWIGWGTKTGRNGYDANWDYKQFAYQQKPFQENVEVEPQMITNFLSNHDTSRGVSRWGSETFYRKESQKTQAMLLFSLKGIPCVYYGEEIGLLNTHFDNREDFRDCDIVNGFRDLVDASKPTYSESEFIKYCNINSRDAGRTIMPWNNQINAGFNESTQTWIKLPRFIEEINVEKDLESEDSIYHFFKKLIHFRKETYNDVLVDGLSEISVLDNGAIYVKRTLNNKVIEFYINFTQKDLFIDELENSEQILSTYVDNKKVINHLRPYESVMLVKNN</sequence>
<dbReference type="PANTHER" id="PTHR10357:SF179">
    <property type="entry name" value="NEUTRAL AND BASIC AMINO ACID TRANSPORT PROTEIN RBAT"/>
    <property type="match status" value="1"/>
</dbReference>
<evidence type="ECO:0000256" key="3">
    <source>
        <dbReference type="RuleBase" id="RU361134"/>
    </source>
</evidence>
<dbReference type="InterPro" id="IPR006047">
    <property type="entry name" value="GH13_cat_dom"/>
</dbReference>
<comment type="catalytic activity">
    <reaction evidence="3">
        <text>Endohydrolysis of (1-&gt;4)-alpha-D-glucosidic linkages in polysaccharides containing three or more (1-&gt;4)-alpha-linked D-glucose units.</text>
        <dbReference type="EC" id="3.2.1.1"/>
    </reaction>
</comment>
<reference evidence="5" key="1">
    <citation type="submission" date="2024-01" db="EMBL/GenBank/DDBJ databases">
        <title>Genome sequence of Mycoplasma ciconiae type strain DSM 25251.</title>
        <authorList>
            <person name="Spergser J."/>
        </authorList>
    </citation>
    <scope>NUCLEOTIDE SEQUENCE [LARGE SCALE GENOMIC DNA]</scope>
    <source>
        <strain evidence="5">DSM 25251</strain>
    </source>
</reference>
<dbReference type="InterPro" id="IPR045857">
    <property type="entry name" value="O16G_dom_2"/>
</dbReference>
<evidence type="ECO:0000256" key="2">
    <source>
        <dbReference type="RuleBase" id="RU003615"/>
    </source>
</evidence>
<evidence type="ECO:0000313" key="5">
    <source>
        <dbReference type="EMBL" id="MEE3928290.1"/>
    </source>
</evidence>
<dbReference type="InterPro" id="IPR017853">
    <property type="entry name" value="GH"/>
</dbReference>
<evidence type="ECO:0000313" key="6">
    <source>
        <dbReference type="Proteomes" id="UP001344817"/>
    </source>
</evidence>
<proteinExistence type="inferred from homology"/>
<organism evidence="5 6">
    <name type="scientific">Mycoplasmopsis ciconiae</name>
    <dbReference type="NCBI Taxonomy" id="561067"/>
    <lineage>
        <taxon>Bacteria</taxon>
        <taxon>Bacillati</taxon>
        <taxon>Mycoplasmatota</taxon>
        <taxon>Mycoplasmoidales</taxon>
        <taxon>Metamycoplasmataceae</taxon>
        <taxon>Mycoplasmopsis</taxon>
    </lineage>
</organism>
<dbReference type="Proteomes" id="UP001344817">
    <property type="component" value="Unassembled WGS sequence"/>
</dbReference>
<dbReference type="PANTHER" id="PTHR10357">
    <property type="entry name" value="ALPHA-AMYLASE FAMILY MEMBER"/>
    <property type="match status" value="1"/>
</dbReference>
<protein>
    <recommendedName>
        <fullName evidence="3">Alpha-amylase</fullName>
        <ecNumber evidence="3">3.2.1.1</ecNumber>
    </recommendedName>
</protein>
<evidence type="ECO:0000259" key="4">
    <source>
        <dbReference type="SMART" id="SM00642"/>
    </source>
</evidence>
<keyword evidence="3" id="KW-0119">Carbohydrate metabolism</keyword>
<keyword evidence="3" id="KW-0326">Glycosidase</keyword>
<evidence type="ECO:0000256" key="1">
    <source>
        <dbReference type="ARBA" id="ARBA00008061"/>
    </source>
</evidence>
<dbReference type="SUPFAM" id="SSF51445">
    <property type="entry name" value="(Trans)glycosidases"/>
    <property type="match status" value="1"/>
</dbReference>
<gene>
    <name evidence="5" type="ORF">V2E24_01700</name>
</gene>
<dbReference type="Gene3D" id="3.20.20.80">
    <property type="entry name" value="Glycosidases"/>
    <property type="match status" value="1"/>
</dbReference>
<dbReference type="Gene3D" id="3.90.400.10">
    <property type="entry name" value="Oligo-1,6-glucosidase, Domain 2"/>
    <property type="match status" value="1"/>
</dbReference>
<dbReference type="EC" id="3.2.1.1" evidence="3"/>
<dbReference type="Pfam" id="PF00128">
    <property type="entry name" value="Alpha-amylase"/>
    <property type="match status" value="1"/>
</dbReference>
<dbReference type="SMART" id="SM00642">
    <property type="entry name" value="Aamy"/>
    <property type="match status" value="1"/>
</dbReference>
<name>A0ABU7ML80_9BACT</name>
<dbReference type="InterPro" id="IPR006046">
    <property type="entry name" value="Alpha_amylase"/>
</dbReference>
<keyword evidence="6" id="KW-1185">Reference proteome</keyword>
<dbReference type="EMBL" id="JAZDWZ010000004">
    <property type="protein sequence ID" value="MEE3928290.1"/>
    <property type="molecule type" value="Genomic_DNA"/>
</dbReference>
<accession>A0ABU7ML80</accession>
<keyword evidence="3 5" id="KW-0378">Hydrolase</keyword>